<evidence type="ECO:0000313" key="3">
    <source>
        <dbReference type="Proteomes" id="UP000094801"/>
    </source>
</evidence>
<proteinExistence type="predicted"/>
<organism evidence="2 3">
    <name type="scientific">[Candida] arabinofermentans NRRL YB-2248</name>
    <dbReference type="NCBI Taxonomy" id="983967"/>
    <lineage>
        <taxon>Eukaryota</taxon>
        <taxon>Fungi</taxon>
        <taxon>Dikarya</taxon>
        <taxon>Ascomycota</taxon>
        <taxon>Saccharomycotina</taxon>
        <taxon>Pichiomycetes</taxon>
        <taxon>Pichiales</taxon>
        <taxon>Pichiaceae</taxon>
        <taxon>Ogataea</taxon>
        <taxon>Ogataea/Candida clade</taxon>
    </lineage>
</organism>
<dbReference type="AlphaFoldDB" id="A0A1E4T788"/>
<feature type="compositionally biased region" description="Polar residues" evidence="1">
    <location>
        <begin position="15"/>
        <end position="25"/>
    </location>
</feature>
<evidence type="ECO:0008006" key="4">
    <source>
        <dbReference type="Google" id="ProtNLM"/>
    </source>
</evidence>
<feature type="region of interest" description="Disordered" evidence="1">
    <location>
        <begin position="878"/>
        <end position="918"/>
    </location>
</feature>
<dbReference type="EMBL" id="KV453848">
    <property type="protein sequence ID" value="ODV87613.1"/>
    <property type="molecule type" value="Genomic_DNA"/>
</dbReference>
<protein>
    <recommendedName>
        <fullName evidence="4">SPS-sensor serine protease component SSY5</fullName>
    </recommendedName>
</protein>
<gene>
    <name evidence="2" type="ORF">CANARDRAFT_26990</name>
</gene>
<feature type="compositionally biased region" description="Low complexity" evidence="1">
    <location>
        <begin position="29"/>
        <end position="44"/>
    </location>
</feature>
<evidence type="ECO:0000256" key="1">
    <source>
        <dbReference type="SAM" id="MobiDB-lite"/>
    </source>
</evidence>
<reference evidence="3" key="1">
    <citation type="submission" date="2016-04" db="EMBL/GenBank/DDBJ databases">
        <title>Comparative genomics of biotechnologically important yeasts.</title>
        <authorList>
            <consortium name="DOE Joint Genome Institute"/>
            <person name="Riley R."/>
            <person name="Haridas S."/>
            <person name="Wolfe K.H."/>
            <person name="Lopes M.R."/>
            <person name="Hittinger C.T."/>
            <person name="Goker M."/>
            <person name="Salamov A."/>
            <person name="Wisecaver J."/>
            <person name="Long T.M."/>
            <person name="Aerts A.L."/>
            <person name="Barry K."/>
            <person name="Choi C."/>
            <person name="Clum A."/>
            <person name="Coughlan A.Y."/>
            <person name="Deshpande S."/>
            <person name="Douglass A.P."/>
            <person name="Hanson S.J."/>
            <person name="Klenk H.-P."/>
            <person name="Labutti K."/>
            <person name="Lapidus A."/>
            <person name="Lindquist E."/>
            <person name="Lipzen A."/>
            <person name="Meier-Kolthoff J.P."/>
            <person name="Ohm R.A."/>
            <person name="Otillar R.P."/>
            <person name="Pangilinan J."/>
            <person name="Peng Y."/>
            <person name="Rokas A."/>
            <person name="Rosa C.A."/>
            <person name="Scheuner C."/>
            <person name="Sibirny A.A."/>
            <person name="Slot J.C."/>
            <person name="Stielow J.B."/>
            <person name="Sun H."/>
            <person name="Kurtzman C.P."/>
            <person name="Blackwell M."/>
            <person name="Grigoriev I.V."/>
            <person name="Jeffries T.W."/>
        </authorList>
    </citation>
    <scope>NUCLEOTIDE SEQUENCE [LARGE SCALE GENOMIC DNA]</scope>
    <source>
        <strain evidence="3">NRRL YB-2248</strain>
    </source>
</reference>
<feature type="region of interest" description="Disordered" evidence="1">
    <location>
        <begin position="798"/>
        <end position="820"/>
    </location>
</feature>
<feature type="compositionally biased region" description="Acidic residues" evidence="1">
    <location>
        <begin position="878"/>
        <end position="888"/>
    </location>
</feature>
<keyword evidence="3" id="KW-1185">Reference proteome</keyword>
<feature type="compositionally biased region" description="Low complexity" evidence="1">
    <location>
        <begin position="802"/>
        <end position="818"/>
    </location>
</feature>
<feature type="region of interest" description="Disordered" evidence="1">
    <location>
        <begin position="73"/>
        <end position="110"/>
    </location>
</feature>
<feature type="region of interest" description="Disordered" evidence="1">
    <location>
        <begin position="146"/>
        <end position="171"/>
    </location>
</feature>
<dbReference type="STRING" id="983967.A0A1E4T788"/>
<accession>A0A1E4T788</accession>
<feature type="region of interest" description="Disordered" evidence="1">
    <location>
        <begin position="1"/>
        <end position="47"/>
    </location>
</feature>
<feature type="compositionally biased region" description="Basic residues" evidence="1">
    <location>
        <begin position="1"/>
        <end position="12"/>
    </location>
</feature>
<feature type="compositionally biased region" description="Basic and acidic residues" evidence="1">
    <location>
        <begin position="96"/>
        <end position="107"/>
    </location>
</feature>
<evidence type="ECO:0000313" key="2">
    <source>
        <dbReference type="EMBL" id="ODV87613.1"/>
    </source>
</evidence>
<dbReference type="OrthoDB" id="4096087at2759"/>
<feature type="compositionally biased region" description="Low complexity" evidence="1">
    <location>
        <begin position="890"/>
        <end position="899"/>
    </location>
</feature>
<name>A0A1E4T788_9ASCO</name>
<feature type="compositionally biased region" description="Polar residues" evidence="1">
    <location>
        <begin position="77"/>
        <end position="92"/>
    </location>
</feature>
<dbReference type="Pfam" id="PF08192">
    <property type="entry name" value="Peptidase_S64"/>
    <property type="match status" value="2"/>
</dbReference>
<sequence length="918" mass="101803">MSVKRIFSKKKKTSNDVQGSSSQLEATEDASSMKSGRSSASSSSLKKDVDLDKFDSKTLKSFQYSFNSNTNSLFSSKHTMSTGASSKPSTTHSYKKQAESQKQDDNTKLFTSIGRPLRVLDEEELEEEEESLTDFKIQIPQISRQSFNRRRSNHSDEAPSIMTERSSSLPNATGAVLAHSTTNSSTMFTASNNNDLILQQLVDYIERQLKLLSTTMSNTLIQVSQSVLNLTKASINISDSLRSTMQTISKKKDLRYLPAFYFNTVSSVGLRKLIKNVLYLIDNLLLNEVYDNSKAMVLKNLYDLLSTLKLIDLNDSNGLELGNYISIMSPSLFPIGSTLKEFPSQSKITKIMESLVAKSKEKLFVDQNGAFIAPVLRGFQSEDLSIITFMFGFPELNKEHHDIIKFFSTTSDDLHFLVQKNSIVLASTAATASANPIPMPSTTKTAATKFKAPFRTIDSNSDCIPISMSLAACNSLNLSGTLGGYIFPKIPADCQNPKLLKYSNSIFGLTCAHVVLNGSTFDENNGGQYPFVSTPSPVLINLYKNALASERLKYNVESEEFRAYDSVIKKIDEIYPIKQIRVKNKKLSRNLPQDTFGQIIWGERIIENDKLSDLAIIKIDTEGNKNKKFLNYLGDDLNLNEYDPSLMFGNLYVKKIISLKPEKNNNSNSTEMLSNHADLEVFKVGSTTNFTNGKLNGLKLIYWSDGSLKTSEFIISSSKKNFASGGDSGSFILSKLSNIKQQERLHQHYNDIQQLQPSSVSSVSGPNAYSGFARSTSKRSILSTLIDNFMPRTILPLSGDRQQQQQQQHQQSQHSQQQGLTNVNTLESDSGAESGLGVVGMLHSYDGEFKQFGLFTPMKDILGRLEDVTGIEWGIVGCDEDDENEDESLGSSDDQFGSSSDDDDDDDSFVDGDAFAPL</sequence>
<dbReference type="InterPro" id="IPR012985">
    <property type="entry name" value="Peptidase_S64_Ssy5"/>
</dbReference>
<dbReference type="Proteomes" id="UP000094801">
    <property type="component" value="Unassembled WGS sequence"/>
</dbReference>
<feature type="compositionally biased region" description="Acidic residues" evidence="1">
    <location>
        <begin position="900"/>
        <end position="910"/>
    </location>
</feature>